<gene>
    <name evidence="1" type="ORF">BDN72DRAFT_334299</name>
</gene>
<reference evidence="1 2" key="1">
    <citation type="journal article" date="2019" name="Nat. Ecol. Evol.">
        <title>Megaphylogeny resolves global patterns of mushroom evolution.</title>
        <authorList>
            <person name="Varga T."/>
            <person name="Krizsan K."/>
            <person name="Foldi C."/>
            <person name="Dima B."/>
            <person name="Sanchez-Garcia M."/>
            <person name="Sanchez-Ramirez S."/>
            <person name="Szollosi G.J."/>
            <person name="Szarkandi J.G."/>
            <person name="Papp V."/>
            <person name="Albert L."/>
            <person name="Andreopoulos W."/>
            <person name="Angelini C."/>
            <person name="Antonin V."/>
            <person name="Barry K.W."/>
            <person name="Bougher N.L."/>
            <person name="Buchanan P."/>
            <person name="Buyck B."/>
            <person name="Bense V."/>
            <person name="Catcheside P."/>
            <person name="Chovatia M."/>
            <person name="Cooper J."/>
            <person name="Damon W."/>
            <person name="Desjardin D."/>
            <person name="Finy P."/>
            <person name="Geml J."/>
            <person name="Haridas S."/>
            <person name="Hughes K."/>
            <person name="Justo A."/>
            <person name="Karasinski D."/>
            <person name="Kautmanova I."/>
            <person name="Kiss B."/>
            <person name="Kocsube S."/>
            <person name="Kotiranta H."/>
            <person name="LaButti K.M."/>
            <person name="Lechner B.E."/>
            <person name="Liimatainen K."/>
            <person name="Lipzen A."/>
            <person name="Lukacs Z."/>
            <person name="Mihaltcheva S."/>
            <person name="Morgado L.N."/>
            <person name="Niskanen T."/>
            <person name="Noordeloos M.E."/>
            <person name="Ohm R.A."/>
            <person name="Ortiz-Santana B."/>
            <person name="Ovrebo C."/>
            <person name="Racz N."/>
            <person name="Riley R."/>
            <person name="Savchenko A."/>
            <person name="Shiryaev A."/>
            <person name="Soop K."/>
            <person name="Spirin V."/>
            <person name="Szebenyi C."/>
            <person name="Tomsovsky M."/>
            <person name="Tulloss R.E."/>
            <person name="Uehling J."/>
            <person name="Grigoriev I.V."/>
            <person name="Vagvolgyi C."/>
            <person name="Papp T."/>
            <person name="Martin F.M."/>
            <person name="Miettinen O."/>
            <person name="Hibbett D.S."/>
            <person name="Nagy L.G."/>
        </authorList>
    </citation>
    <scope>NUCLEOTIDE SEQUENCE [LARGE SCALE GENOMIC DNA]</scope>
    <source>
        <strain evidence="1 2">NL-1719</strain>
    </source>
</reference>
<proteinExistence type="predicted"/>
<dbReference type="Proteomes" id="UP000308600">
    <property type="component" value="Unassembled WGS sequence"/>
</dbReference>
<dbReference type="EMBL" id="ML208286">
    <property type="protein sequence ID" value="TFK72340.1"/>
    <property type="molecule type" value="Genomic_DNA"/>
</dbReference>
<sequence length="125" mass="13450">MSMASNPPPTRIPIPIPSPSESLSESSSFSFSFPFSPDFSFFSSSFAFALFFIISSRSDPPLTACLAIHNSFIVSRSFFSNALTFAFSTASSFFVDSNPLRVLSNSASTRSFPGLSSELLPFGTS</sequence>
<accession>A0ACD3B2Q0</accession>
<name>A0ACD3B2Q0_9AGAR</name>
<protein>
    <submittedName>
        <fullName evidence="1">Uncharacterized protein</fullName>
    </submittedName>
</protein>
<organism evidence="1 2">
    <name type="scientific">Pluteus cervinus</name>
    <dbReference type="NCBI Taxonomy" id="181527"/>
    <lineage>
        <taxon>Eukaryota</taxon>
        <taxon>Fungi</taxon>
        <taxon>Dikarya</taxon>
        <taxon>Basidiomycota</taxon>
        <taxon>Agaricomycotina</taxon>
        <taxon>Agaricomycetes</taxon>
        <taxon>Agaricomycetidae</taxon>
        <taxon>Agaricales</taxon>
        <taxon>Pluteineae</taxon>
        <taxon>Pluteaceae</taxon>
        <taxon>Pluteus</taxon>
    </lineage>
</organism>
<evidence type="ECO:0000313" key="2">
    <source>
        <dbReference type="Proteomes" id="UP000308600"/>
    </source>
</evidence>
<evidence type="ECO:0000313" key="1">
    <source>
        <dbReference type="EMBL" id="TFK72340.1"/>
    </source>
</evidence>
<keyword evidence="2" id="KW-1185">Reference proteome</keyword>